<evidence type="ECO:0000313" key="2">
    <source>
        <dbReference type="Proteomes" id="UP000664654"/>
    </source>
</evidence>
<dbReference type="AlphaFoldDB" id="A0A939IS35"/>
<evidence type="ECO:0008006" key="3">
    <source>
        <dbReference type="Google" id="ProtNLM"/>
    </source>
</evidence>
<dbReference type="EMBL" id="JAFKCV010000010">
    <property type="protein sequence ID" value="MBN7826754.1"/>
    <property type="molecule type" value="Genomic_DNA"/>
</dbReference>
<dbReference type="Proteomes" id="UP000664654">
    <property type="component" value="Unassembled WGS sequence"/>
</dbReference>
<evidence type="ECO:0000313" key="1">
    <source>
        <dbReference type="EMBL" id="MBN7826754.1"/>
    </source>
</evidence>
<keyword evidence="2" id="KW-1185">Reference proteome</keyword>
<dbReference type="RefSeq" id="WP_206574867.1">
    <property type="nucleotide sequence ID" value="NZ_JAFKCV010000010.1"/>
</dbReference>
<name>A0A939IS35_9ALTE</name>
<sequence>MPHPLSWISRLQYFFMTCLVKWKRLRHFSLDEQELNELLTPGLPLELLLEVPAGKGLLKILKAKLALRSNDIQLELYCDLKLDVMANRLYQAHLRVLVGARPEFNRSSRSLRPTDIQIDTIQLIQDDYLLLKDGRNLLSRILPGSVGNLLNSTLGNALDLLSQGGIYADLRDYLQLYLSGSKQRVLDYHKNQIENQLAQTLSQGKLEYRLDETSLDERLFAELGQKVEVKEGRLLFIFHP</sequence>
<gene>
    <name evidence="1" type="ORF">J0A66_16075</name>
</gene>
<accession>A0A939IS35</accession>
<comment type="caution">
    <text evidence="1">The sequence shown here is derived from an EMBL/GenBank/DDBJ whole genome shotgun (WGS) entry which is preliminary data.</text>
</comment>
<proteinExistence type="predicted"/>
<reference evidence="1" key="1">
    <citation type="submission" date="2021-03" db="EMBL/GenBank/DDBJ databases">
        <title>novel species isolated from a fishpond in China.</title>
        <authorList>
            <person name="Lu H."/>
            <person name="Cai Z."/>
        </authorList>
    </citation>
    <scope>NUCLEOTIDE SEQUENCE</scope>
    <source>
        <strain evidence="1">JCM 30855</strain>
    </source>
</reference>
<protein>
    <recommendedName>
        <fullName evidence="3">DUF1439 domain-containing protein</fullName>
    </recommendedName>
</protein>
<organism evidence="1 2">
    <name type="scientific">Bowmanella dokdonensis</name>
    <dbReference type="NCBI Taxonomy" id="751969"/>
    <lineage>
        <taxon>Bacteria</taxon>
        <taxon>Pseudomonadati</taxon>
        <taxon>Pseudomonadota</taxon>
        <taxon>Gammaproteobacteria</taxon>
        <taxon>Alteromonadales</taxon>
        <taxon>Alteromonadaceae</taxon>
        <taxon>Bowmanella</taxon>
    </lineage>
</organism>
<dbReference type="Gene3D" id="3.15.10.40">
    <property type="entry name" value="Uncharacterised protein PF07273, DUF1439"/>
    <property type="match status" value="1"/>
</dbReference>